<dbReference type="SUPFAM" id="SSF110997">
    <property type="entry name" value="Sporulation related repeat"/>
    <property type="match status" value="1"/>
</dbReference>
<dbReference type="OrthoDB" id="653949at2"/>
<accession>A0A4Q5LK64</accession>
<feature type="domain" description="CCDC81-like prokaryotic HU" evidence="2">
    <location>
        <begin position="6"/>
        <end position="55"/>
    </location>
</feature>
<keyword evidence="1" id="KW-0472">Membrane</keyword>
<dbReference type="RefSeq" id="WP_129876731.1">
    <property type="nucleotide sequence ID" value="NZ_SEWG01000004.1"/>
</dbReference>
<dbReference type="EMBL" id="SEWG01000004">
    <property type="protein sequence ID" value="RYU90074.1"/>
    <property type="molecule type" value="Genomic_DNA"/>
</dbReference>
<keyword evidence="1" id="KW-0812">Transmembrane</keyword>
<feature type="transmembrane region" description="Helical" evidence="1">
    <location>
        <begin position="196"/>
        <end position="214"/>
    </location>
</feature>
<dbReference type="InterPro" id="IPR036680">
    <property type="entry name" value="SPOR-like_sf"/>
</dbReference>
<evidence type="ECO:0000313" key="3">
    <source>
        <dbReference type="EMBL" id="RYU90074.1"/>
    </source>
</evidence>
<dbReference type="Proteomes" id="UP000293331">
    <property type="component" value="Unassembled WGS sequence"/>
</dbReference>
<dbReference type="GO" id="GO:0042834">
    <property type="term" value="F:peptidoglycan binding"/>
    <property type="evidence" value="ECO:0007669"/>
    <property type="project" value="InterPro"/>
</dbReference>
<evidence type="ECO:0000256" key="1">
    <source>
        <dbReference type="SAM" id="Phobius"/>
    </source>
</evidence>
<proteinExistence type="predicted"/>
<dbReference type="Pfam" id="PF18174">
    <property type="entry name" value="HU-CCDC81_bac_1"/>
    <property type="match status" value="1"/>
</dbReference>
<dbReference type="InterPro" id="IPR040495">
    <property type="entry name" value="HU-CCDC81_bac_1"/>
</dbReference>
<reference evidence="3 4" key="1">
    <citation type="submission" date="2019-02" db="EMBL/GenBank/DDBJ databases">
        <title>Bacterial novel species Mucilaginibacter sp. 17JY9-4 isolated from soil.</title>
        <authorList>
            <person name="Jung H.-Y."/>
        </authorList>
    </citation>
    <scope>NUCLEOTIDE SEQUENCE [LARGE SCALE GENOMIC DNA]</scope>
    <source>
        <strain evidence="3 4">17JY9-4</strain>
    </source>
</reference>
<keyword evidence="1" id="KW-1133">Transmembrane helix</keyword>
<name>A0A4Q5LK64_9SPHI</name>
<protein>
    <recommendedName>
        <fullName evidence="2">CCDC81-like prokaryotic HU domain-containing protein</fullName>
    </recommendedName>
</protein>
<comment type="caution">
    <text evidence="3">The sequence shown here is derived from an EMBL/GenBank/DDBJ whole genome shotgun (WGS) entry which is preliminary data.</text>
</comment>
<sequence>MDVGYFISELLAQHGDVSVPGLGYFAHTRINGYYNEAQGKFYPPTYSVQFDPQVIDDETLAQYIADKKNISLASSKYFTEKFVNSVKLQAQMGEAPLGDLGCFYTQDGQLFFKPNTDISTDPDFFGYQPVTLHKLGSAPAEVEPPAENAPAEPVEPDYAAPVAVPQTDSNELRFETDEEHEAYLVDLARKRSRRSVITFVVLAALFTALVVYLVNRYDSSIFNLDQFKSKKTAKKETVIAAKIVHVEDTVKTTLPTDTDSTAVKNVVPVKDTIAKTPPVVNNNITGPRYEILAGAFKTMEKTTIEMDKYKKMGFEPHIALGVPGKKHNISLGTYKSAGEANTAMDKILNTGKLTPKQVYIRFLK</sequence>
<evidence type="ECO:0000259" key="2">
    <source>
        <dbReference type="Pfam" id="PF18174"/>
    </source>
</evidence>
<evidence type="ECO:0000313" key="4">
    <source>
        <dbReference type="Proteomes" id="UP000293331"/>
    </source>
</evidence>
<keyword evidence="4" id="KW-1185">Reference proteome</keyword>
<organism evidence="3 4">
    <name type="scientific">Mucilaginibacter terrigena</name>
    <dbReference type="NCBI Taxonomy" id="2492395"/>
    <lineage>
        <taxon>Bacteria</taxon>
        <taxon>Pseudomonadati</taxon>
        <taxon>Bacteroidota</taxon>
        <taxon>Sphingobacteriia</taxon>
        <taxon>Sphingobacteriales</taxon>
        <taxon>Sphingobacteriaceae</taxon>
        <taxon>Mucilaginibacter</taxon>
    </lineage>
</organism>
<dbReference type="AlphaFoldDB" id="A0A4Q5LK64"/>
<gene>
    <name evidence="3" type="ORF">EWM62_11065</name>
</gene>